<organism evidence="2 3">
    <name type="scientific">Corallincola spongiicola</name>
    <dbReference type="NCBI Taxonomy" id="2520508"/>
    <lineage>
        <taxon>Bacteria</taxon>
        <taxon>Pseudomonadati</taxon>
        <taxon>Pseudomonadota</taxon>
        <taxon>Gammaproteobacteria</taxon>
        <taxon>Alteromonadales</taxon>
        <taxon>Psychromonadaceae</taxon>
        <taxon>Corallincola</taxon>
    </lineage>
</organism>
<dbReference type="RefSeq" id="WP_130566218.1">
    <property type="nucleotide sequence ID" value="NZ_SHLY01000002.1"/>
</dbReference>
<protein>
    <recommendedName>
        <fullName evidence="4">Transmembrane protein 218</fullName>
    </recommendedName>
</protein>
<gene>
    <name evidence="2" type="ORF">EXY25_06905</name>
</gene>
<accession>A0ABY1WQH2</accession>
<dbReference type="Proteomes" id="UP000292544">
    <property type="component" value="Unassembled WGS sequence"/>
</dbReference>
<evidence type="ECO:0000256" key="1">
    <source>
        <dbReference type="SAM" id="Phobius"/>
    </source>
</evidence>
<feature type="transmembrane region" description="Helical" evidence="1">
    <location>
        <begin position="14"/>
        <end position="37"/>
    </location>
</feature>
<evidence type="ECO:0008006" key="4">
    <source>
        <dbReference type="Google" id="ProtNLM"/>
    </source>
</evidence>
<dbReference type="EMBL" id="SHLY01000002">
    <property type="protein sequence ID" value="TAA46975.1"/>
    <property type="molecule type" value="Genomic_DNA"/>
</dbReference>
<proteinExistence type="predicted"/>
<keyword evidence="1" id="KW-1133">Transmembrane helix</keyword>
<name>A0ABY1WQH2_9GAMM</name>
<evidence type="ECO:0000313" key="2">
    <source>
        <dbReference type="EMBL" id="TAA46975.1"/>
    </source>
</evidence>
<keyword evidence="1" id="KW-0812">Transmembrane</keyword>
<keyword evidence="3" id="KW-1185">Reference proteome</keyword>
<feature type="transmembrane region" description="Helical" evidence="1">
    <location>
        <begin position="44"/>
        <end position="66"/>
    </location>
</feature>
<evidence type="ECO:0000313" key="3">
    <source>
        <dbReference type="Proteomes" id="UP000292544"/>
    </source>
</evidence>
<comment type="caution">
    <text evidence="2">The sequence shown here is derived from an EMBL/GenBank/DDBJ whole genome shotgun (WGS) entry which is preliminary data.</text>
</comment>
<feature type="transmembrane region" description="Helical" evidence="1">
    <location>
        <begin position="91"/>
        <end position="114"/>
    </location>
</feature>
<reference evidence="3" key="1">
    <citation type="submission" date="2019-02" db="EMBL/GenBank/DDBJ databases">
        <title>Draft genome sequence of Muricauda sp. 176CP4-71.</title>
        <authorList>
            <person name="Park J.-S."/>
        </authorList>
    </citation>
    <scope>NUCLEOTIDE SEQUENCE [LARGE SCALE GENOMIC DNA]</scope>
    <source>
        <strain evidence="3">176GS2-150</strain>
    </source>
</reference>
<keyword evidence="1" id="KW-0472">Membrane</keyword>
<sequence length="121" mass="13492">MLEVLNSASTKAGWLKPVVTIASVVSLSAFLYVVLIAEGASKDVYLIPSVVVFLWTLLFSFLLAVFPNIPAVPDKSCNFLFRAKVRVVRSFYYIVAAFFLVATLAVVLLSMRILNVWRIDF</sequence>